<feature type="transmembrane region" description="Helical" evidence="8">
    <location>
        <begin position="194"/>
        <end position="218"/>
    </location>
</feature>
<organism evidence="9 10">
    <name type="scientific">Temnothorax longispinosus</name>
    <dbReference type="NCBI Taxonomy" id="300112"/>
    <lineage>
        <taxon>Eukaryota</taxon>
        <taxon>Metazoa</taxon>
        <taxon>Ecdysozoa</taxon>
        <taxon>Arthropoda</taxon>
        <taxon>Hexapoda</taxon>
        <taxon>Insecta</taxon>
        <taxon>Pterygota</taxon>
        <taxon>Neoptera</taxon>
        <taxon>Endopterygota</taxon>
        <taxon>Hymenoptera</taxon>
        <taxon>Apocrita</taxon>
        <taxon>Aculeata</taxon>
        <taxon>Formicoidea</taxon>
        <taxon>Formicidae</taxon>
        <taxon>Myrmicinae</taxon>
        <taxon>Temnothorax</taxon>
    </lineage>
</organism>
<sequence>MGVGNKTEQRLLLSYCSFTCIYLPVILTLVKFNDNLYNVGKYKFLPVLMILTFAEVIKLLFPMLQAEAPTIIKIEQRASLKTKRSWAKSLREVFKFLLTALVLSIVYYVMIVLFGAPVLTDREETTMLVVTLITLTFVSTSLHLGVDNALDVLTGTYSQKGNILADALKLNIQATILGTWLGATVIPLDWDRPWQAWPIPCVIGALLGYLIAHFITLIKTLPAPKLHRKVHR</sequence>
<feature type="transmembrane region" description="Helical" evidence="8">
    <location>
        <begin position="93"/>
        <end position="114"/>
    </location>
</feature>
<dbReference type="InterPro" id="IPR009580">
    <property type="entry name" value="GPI_biosynthesis_protein_Pig-F"/>
</dbReference>
<evidence type="ECO:0000256" key="6">
    <source>
        <dbReference type="ARBA" id="ARBA00022989"/>
    </source>
</evidence>
<feature type="transmembrane region" description="Helical" evidence="8">
    <location>
        <begin position="167"/>
        <end position="188"/>
    </location>
</feature>
<feature type="transmembrane region" description="Helical" evidence="8">
    <location>
        <begin position="12"/>
        <end position="32"/>
    </location>
</feature>
<evidence type="ECO:0000256" key="4">
    <source>
        <dbReference type="ARBA" id="ARBA00022692"/>
    </source>
</evidence>
<dbReference type="GO" id="GO:0006506">
    <property type="term" value="P:GPI anchor biosynthetic process"/>
    <property type="evidence" value="ECO:0007669"/>
    <property type="project" value="UniProtKB-UniPathway"/>
</dbReference>
<evidence type="ECO:0000256" key="3">
    <source>
        <dbReference type="ARBA" id="ARBA00022502"/>
    </source>
</evidence>
<dbReference type="Pfam" id="PF06699">
    <property type="entry name" value="PIG-F"/>
    <property type="match status" value="1"/>
</dbReference>
<accession>A0A4S2JRY0</accession>
<feature type="transmembrane region" description="Helical" evidence="8">
    <location>
        <begin position="126"/>
        <end position="146"/>
    </location>
</feature>
<dbReference type="Proteomes" id="UP000310200">
    <property type="component" value="Unassembled WGS sequence"/>
</dbReference>
<keyword evidence="3" id="KW-0337">GPI-anchor biosynthesis</keyword>
<evidence type="ECO:0000256" key="2">
    <source>
        <dbReference type="ARBA" id="ARBA00004687"/>
    </source>
</evidence>
<keyword evidence="5" id="KW-0256">Endoplasmic reticulum</keyword>
<dbReference type="STRING" id="300112.A0A4S2JRY0"/>
<evidence type="ECO:0000313" key="9">
    <source>
        <dbReference type="EMBL" id="TGZ39061.1"/>
    </source>
</evidence>
<name>A0A4S2JRY0_9HYME</name>
<keyword evidence="4 8" id="KW-0812">Transmembrane</keyword>
<dbReference type="GO" id="GO:0005789">
    <property type="term" value="C:endoplasmic reticulum membrane"/>
    <property type="evidence" value="ECO:0007669"/>
    <property type="project" value="UniProtKB-SubCell"/>
</dbReference>
<keyword evidence="10" id="KW-1185">Reference proteome</keyword>
<feature type="transmembrane region" description="Helical" evidence="8">
    <location>
        <begin position="44"/>
        <end position="64"/>
    </location>
</feature>
<keyword evidence="6 8" id="KW-1133">Transmembrane helix</keyword>
<evidence type="ECO:0000313" key="10">
    <source>
        <dbReference type="Proteomes" id="UP000310200"/>
    </source>
</evidence>
<proteinExistence type="predicted"/>
<evidence type="ECO:0000256" key="8">
    <source>
        <dbReference type="SAM" id="Phobius"/>
    </source>
</evidence>
<reference evidence="9 10" key="1">
    <citation type="journal article" date="2019" name="Philos. Trans. R. Soc. Lond., B, Biol. Sci.">
        <title>Ant behaviour and brain gene expression of defending hosts depend on the ecological success of the intruding social parasite.</title>
        <authorList>
            <person name="Kaur R."/>
            <person name="Stoldt M."/>
            <person name="Jongepier E."/>
            <person name="Feldmeyer B."/>
            <person name="Menzel F."/>
            <person name="Bornberg-Bauer E."/>
            <person name="Foitzik S."/>
        </authorList>
    </citation>
    <scope>NUCLEOTIDE SEQUENCE [LARGE SCALE GENOMIC DNA]</scope>
    <source>
        <tissue evidence="9">Whole body</tissue>
    </source>
</reference>
<evidence type="ECO:0000256" key="7">
    <source>
        <dbReference type="ARBA" id="ARBA00023136"/>
    </source>
</evidence>
<keyword evidence="7 8" id="KW-0472">Membrane</keyword>
<evidence type="ECO:0000256" key="5">
    <source>
        <dbReference type="ARBA" id="ARBA00022824"/>
    </source>
</evidence>
<evidence type="ECO:0000256" key="1">
    <source>
        <dbReference type="ARBA" id="ARBA00004477"/>
    </source>
</evidence>
<comment type="pathway">
    <text evidence="2">Glycolipid biosynthesis; glycosylphosphatidylinositol-anchor biosynthesis.</text>
</comment>
<gene>
    <name evidence="9" type="ORF">DBV15_02346</name>
</gene>
<comment type="caution">
    <text evidence="9">The sequence shown here is derived from an EMBL/GenBank/DDBJ whole genome shotgun (WGS) entry which is preliminary data.</text>
</comment>
<dbReference type="EMBL" id="QBLH01003331">
    <property type="protein sequence ID" value="TGZ39061.1"/>
    <property type="molecule type" value="Genomic_DNA"/>
</dbReference>
<protein>
    <submittedName>
        <fullName evidence="9">Phosphatidylinositol-glycan biosynthesis class F protein</fullName>
    </submittedName>
</protein>
<comment type="subcellular location">
    <subcellularLocation>
        <location evidence="1">Endoplasmic reticulum membrane</location>
        <topology evidence="1">Multi-pass membrane protein</topology>
    </subcellularLocation>
</comment>
<dbReference type="UniPathway" id="UPA00196"/>
<dbReference type="AlphaFoldDB" id="A0A4S2JRY0"/>